<gene>
    <name evidence="2" type="ORF">LLEC1_02457</name>
</gene>
<name>A0A179I9F3_CORDF</name>
<proteinExistence type="predicted"/>
<evidence type="ECO:0000313" key="2">
    <source>
        <dbReference type="EMBL" id="OAQ98904.1"/>
    </source>
</evidence>
<dbReference type="Proteomes" id="UP000243081">
    <property type="component" value="Unassembled WGS sequence"/>
</dbReference>
<feature type="region of interest" description="Disordered" evidence="1">
    <location>
        <begin position="1"/>
        <end position="162"/>
    </location>
</feature>
<organism evidence="2 3">
    <name type="scientific">Cordyceps confragosa</name>
    <name type="common">Lecanicillium lecanii</name>
    <dbReference type="NCBI Taxonomy" id="2714763"/>
    <lineage>
        <taxon>Eukaryota</taxon>
        <taxon>Fungi</taxon>
        <taxon>Dikarya</taxon>
        <taxon>Ascomycota</taxon>
        <taxon>Pezizomycotina</taxon>
        <taxon>Sordariomycetes</taxon>
        <taxon>Hypocreomycetidae</taxon>
        <taxon>Hypocreales</taxon>
        <taxon>Cordycipitaceae</taxon>
        <taxon>Akanthomyces</taxon>
    </lineage>
</organism>
<evidence type="ECO:0000256" key="1">
    <source>
        <dbReference type="SAM" id="MobiDB-lite"/>
    </source>
</evidence>
<feature type="compositionally biased region" description="Basic and acidic residues" evidence="1">
    <location>
        <begin position="82"/>
        <end position="113"/>
    </location>
</feature>
<evidence type="ECO:0000313" key="3">
    <source>
        <dbReference type="Proteomes" id="UP000243081"/>
    </source>
</evidence>
<sequence length="162" mass="17383">MSHHSHGTKVNLGDKAPEKNERAGIVADDSLAAESYRDDGEFAKNAGAKPEHFDNDKNIYSSPEAAQGGNGGAAPSYLVDTQLRDKGGPHGKNIREENLDLLDNRDGLKRALRSEPGSEDDPSRLAEQQMAQERSAIPGTAPAVRDTESGNGFEELDRKTSA</sequence>
<dbReference type="OMA" id="GIRGENQ"/>
<reference evidence="2 3" key="1">
    <citation type="submission" date="2016-03" db="EMBL/GenBank/DDBJ databases">
        <title>Fine-scale spatial genetic structure of a fungal parasite of coffee scale insects.</title>
        <authorList>
            <person name="Jackson D."/>
            <person name="Zemenick K.A."/>
            <person name="Malloure B."/>
            <person name="Quandt C.A."/>
            <person name="James T.Y."/>
        </authorList>
    </citation>
    <scope>NUCLEOTIDE SEQUENCE [LARGE SCALE GENOMIC DNA]</scope>
    <source>
        <strain evidence="2 3">UM487</strain>
    </source>
</reference>
<comment type="caution">
    <text evidence="2">The sequence shown here is derived from an EMBL/GenBank/DDBJ whole genome shotgun (WGS) entry which is preliminary data.</text>
</comment>
<accession>A0A179I9F3</accession>
<dbReference type="OrthoDB" id="5383057at2759"/>
<protein>
    <submittedName>
        <fullName evidence="2">Uncharacterized protein</fullName>
    </submittedName>
</protein>
<dbReference type="EMBL" id="LUKN01002548">
    <property type="protein sequence ID" value="OAQ98904.1"/>
    <property type="molecule type" value="Genomic_DNA"/>
</dbReference>
<keyword evidence="3" id="KW-1185">Reference proteome</keyword>
<dbReference type="AlphaFoldDB" id="A0A179I9F3"/>